<comment type="caution">
    <text evidence="3">The sequence shown here is derived from an EMBL/GenBank/DDBJ whole genome shotgun (WGS) entry which is preliminary data.</text>
</comment>
<protein>
    <submittedName>
        <fullName evidence="3">DNA-binding NarL/FixJ family response regulator</fullName>
    </submittedName>
</protein>
<feature type="domain" description="Response regulatory" evidence="2">
    <location>
        <begin position="14"/>
        <end position="133"/>
    </location>
</feature>
<keyword evidence="4" id="KW-1185">Reference proteome</keyword>
<dbReference type="PROSITE" id="PS50110">
    <property type="entry name" value="RESPONSE_REGULATORY"/>
    <property type="match status" value="1"/>
</dbReference>
<evidence type="ECO:0000313" key="4">
    <source>
        <dbReference type="Proteomes" id="UP000551501"/>
    </source>
</evidence>
<organism evidence="3 4">
    <name type="scientific">Gordonia humi</name>
    <dbReference type="NCBI Taxonomy" id="686429"/>
    <lineage>
        <taxon>Bacteria</taxon>
        <taxon>Bacillati</taxon>
        <taxon>Actinomycetota</taxon>
        <taxon>Actinomycetes</taxon>
        <taxon>Mycobacteriales</taxon>
        <taxon>Gordoniaceae</taxon>
        <taxon>Gordonia</taxon>
    </lineage>
</organism>
<dbReference type="InterPro" id="IPR001789">
    <property type="entry name" value="Sig_transdc_resp-reg_receiver"/>
</dbReference>
<evidence type="ECO:0000313" key="3">
    <source>
        <dbReference type="EMBL" id="MBB4135924.1"/>
    </source>
</evidence>
<dbReference type="InterPro" id="IPR011006">
    <property type="entry name" value="CheY-like_superfamily"/>
</dbReference>
<evidence type="ECO:0000259" key="2">
    <source>
        <dbReference type="PROSITE" id="PS50110"/>
    </source>
</evidence>
<dbReference type="Gene3D" id="3.40.50.2300">
    <property type="match status" value="1"/>
</dbReference>
<keyword evidence="1" id="KW-0597">Phosphoprotein</keyword>
<dbReference type="Proteomes" id="UP000551501">
    <property type="component" value="Unassembled WGS sequence"/>
</dbReference>
<name>A0A840EZZ0_9ACTN</name>
<feature type="modified residue" description="4-aspartylphosphate" evidence="1">
    <location>
        <position position="69"/>
    </location>
</feature>
<evidence type="ECO:0000256" key="1">
    <source>
        <dbReference type="PROSITE-ProRule" id="PRU00169"/>
    </source>
</evidence>
<proteinExistence type="predicted"/>
<dbReference type="RefSeq" id="WP_183370922.1">
    <property type="nucleotide sequence ID" value="NZ_BAABHL010000040.1"/>
</dbReference>
<dbReference type="AlphaFoldDB" id="A0A840EZZ0"/>
<sequence>MTSSTDSADRVTLRVLVYSDNAGTRREVIGALGTTLHPDLPELAFVEVATAPMLLSHLDSGTVDVAILDGEAAPAGGMGMAKQIRDEYDPCPPMVVLIARRDDRWLADWSRADATARVPVDPLELSRTLVDLLR</sequence>
<keyword evidence="3" id="KW-0238">DNA-binding</keyword>
<reference evidence="3 4" key="1">
    <citation type="submission" date="2020-08" db="EMBL/GenBank/DDBJ databases">
        <title>Sequencing the genomes of 1000 actinobacteria strains.</title>
        <authorList>
            <person name="Klenk H.-P."/>
        </authorList>
    </citation>
    <scope>NUCLEOTIDE SEQUENCE [LARGE SCALE GENOMIC DNA]</scope>
    <source>
        <strain evidence="3 4">DSM 45298</strain>
    </source>
</reference>
<gene>
    <name evidence="3" type="ORF">BKA16_002476</name>
</gene>
<accession>A0A840EZZ0</accession>
<dbReference type="GO" id="GO:0000160">
    <property type="term" value="P:phosphorelay signal transduction system"/>
    <property type="evidence" value="ECO:0007669"/>
    <property type="project" value="InterPro"/>
</dbReference>
<dbReference type="SUPFAM" id="SSF52172">
    <property type="entry name" value="CheY-like"/>
    <property type="match status" value="1"/>
</dbReference>
<dbReference type="GO" id="GO:0003677">
    <property type="term" value="F:DNA binding"/>
    <property type="evidence" value="ECO:0007669"/>
    <property type="project" value="UniProtKB-KW"/>
</dbReference>
<dbReference type="EMBL" id="JACIFP010000001">
    <property type="protein sequence ID" value="MBB4135924.1"/>
    <property type="molecule type" value="Genomic_DNA"/>
</dbReference>